<dbReference type="RefSeq" id="WP_016265566.1">
    <property type="nucleotide sequence ID" value="NZ_CP043729.1"/>
</dbReference>
<accession>A0AAE8LVI8</accession>
<dbReference type="AlphaFoldDB" id="A0AAE8LVI8"/>
<evidence type="ECO:0000313" key="2">
    <source>
        <dbReference type="EMBL" id="SPE20404.1"/>
    </source>
</evidence>
<dbReference type="Pfam" id="PF06028">
    <property type="entry name" value="DUF915"/>
    <property type="match status" value="1"/>
</dbReference>
<evidence type="ECO:0008006" key="4">
    <source>
        <dbReference type="Google" id="ProtNLM"/>
    </source>
</evidence>
<name>A0AAE8LVI8_LATSK</name>
<protein>
    <recommendedName>
        <fullName evidence="4">Alpha/beta hydrolase</fullName>
    </recommendedName>
</protein>
<comment type="caution">
    <text evidence="2">The sequence shown here is derived from an EMBL/GenBank/DDBJ whole genome shotgun (WGS) entry which is preliminary data.</text>
</comment>
<gene>
    <name evidence="2" type="ORF">LAS9267_00789</name>
</gene>
<dbReference type="Proteomes" id="UP000239650">
    <property type="component" value="Unassembled WGS sequence"/>
</dbReference>
<proteinExistence type="predicted"/>
<sequence>MSKLQRKSLILLGLSFLFLGAMMWPSAQWTRQNVATLTKRHDSKMSPVIFIPGSSATQNRFDELVNKLNKKRGNKHSLLKLTVDTNNHISYSGEIKPRDNEPFIVVGFENNKDGYSNIKKQAKWFSIAFTALAKKYQFNNFKAVGHSNGGLIYTAFLENYFNRDDITVKKLMTIGSPYNFEETSLAHKSQMLTDFIANRKKIPSNLSMYSIAGTENFENDGIVPARSVEAGKYIYQGQVKHYTEITVTGDQAQHSDLPQNQQIINLLEQYILSKTTNRMNQPPKAGTNSDDEQEH</sequence>
<feature type="region of interest" description="Disordered" evidence="1">
    <location>
        <begin position="275"/>
        <end position="295"/>
    </location>
</feature>
<evidence type="ECO:0000313" key="3">
    <source>
        <dbReference type="Proteomes" id="UP000239650"/>
    </source>
</evidence>
<dbReference type="InterPro" id="IPR029058">
    <property type="entry name" value="AB_hydrolase_fold"/>
</dbReference>
<reference evidence="2 3" key="1">
    <citation type="submission" date="2018-02" db="EMBL/GenBank/DDBJ databases">
        <authorList>
            <person name="Rodrigo-Torres L."/>
            <person name="Arahal R. D."/>
            <person name="Lucena T."/>
        </authorList>
    </citation>
    <scope>NUCLEOTIDE SEQUENCE [LARGE SCALE GENOMIC DNA]</scope>
    <source>
        <strain evidence="2 3">CECT 9267</strain>
    </source>
</reference>
<dbReference type="InterPro" id="IPR010315">
    <property type="entry name" value="DUF915_hydro-like"/>
</dbReference>
<dbReference type="EMBL" id="OKRC01000003">
    <property type="protein sequence ID" value="SPE20404.1"/>
    <property type="molecule type" value="Genomic_DNA"/>
</dbReference>
<organism evidence="2 3">
    <name type="scientific">Latilactobacillus sakei</name>
    <name type="common">Lactobacillus sakei</name>
    <dbReference type="NCBI Taxonomy" id="1599"/>
    <lineage>
        <taxon>Bacteria</taxon>
        <taxon>Bacillati</taxon>
        <taxon>Bacillota</taxon>
        <taxon>Bacilli</taxon>
        <taxon>Lactobacillales</taxon>
        <taxon>Lactobacillaceae</taxon>
        <taxon>Latilactobacillus</taxon>
    </lineage>
</organism>
<dbReference type="SUPFAM" id="SSF53474">
    <property type="entry name" value="alpha/beta-Hydrolases"/>
    <property type="match status" value="1"/>
</dbReference>
<evidence type="ECO:0000256" key="1">
    <source>
        <dbReference type="SAM" id="MobiDB-lite"/>
    </source>
</evidence>
<dbReference type="Gene3D" id="3.40.50.1820">
    <property type="entry name" value="alpha/beta hydrolase"/>
    <property type="match status" value="1"/>
</dbReference>